<evidence type="ECO:0000313" key="4">
    <source>
        <dbReference type="Proteomes" id="UP000072363"/>
    </source>
</evidence>
<dbReference type="PATRIC" id="fig|1303.82.peg.1504"/>
<protein>
    <recommendedName>
        <fullName evidence="2">Thoeris protein ThsA Macro domain-containing protein</fullName>
    </recommendedName>
</protein>
<keyword evidence="1" id="KW-1133">Transmembrane helix</keyword>
<dbReference type="AlphaFoldDB" id="A0A139PWE1"/>
<proteinExistence type="predicted"/>
<dbReference type="Pfam" id="PF20016">
    <property type="entry name" value="ThsA_Macro"/>
    <property type="match status" value="1"/>
</dbReference>
<dbReference type="EMBL" id="LQNZ01000120">
    <property type="protein sequence ID" value="KXT94252.1"/>
    <property type="molecule type" value="Genomic_DNA"/>
</dbReference>
<comment type="caution">
    <text evidence="3">The sequence shown here is derived from an EMBL/GenBank/DDBJ whole genome shotgun (WGS) entry which is preliminary data.</text>
</comment>
<evidence type="ECO:0000313" key="3">
    <source>
        <dbReference type="EMBL" id="KXT94252.1"/>
    </source>
</evidence>
<gene>
    <name evidence="3" type="ORF">SORDD27_01408</name>
</gene>
<dbReference type="Proteomes" id="UP000072363">
    <property type="component" value="Unassembled WGS sequence"/>
</dbReference>
<feature type="transmembrane region" description="Helical" evidence="1">
    <location>
        <begin position="37"/>
        <end position="58"/>
    </location>
</feature>
<evidence type="ECO:0000256" key="1">
    <source>
        <dbReference type="SAM" id="Phobius"/>
    </source>
</evidence>
<evidence type="ECO:0000259" key="2">
    <source>
        <dbReference type="Pfam" id="PF20016"/>
    </source>
</evidence>
<reference evidence="3 4" key="1">
    <citation type="submission" date="2016-01" db="EMBL/GenBank/DDBJ databases">
        <title>Highly variable Streptococcus oralis are common among viridans streptococci isolated from primates.</title>
        <authorList>
            <person name="Denapaite D."/>
            <person name="Rieger M."/>
            <person name="Koendgen S."/>
            <person name="Brueckner R."/>
            <person name="Ochigava I."/>
            <person name="Kappeler P."/>
            <person name="Maetz-Rensing K."/>
            <person name="Leendertz F."/>
            <person name="Hakenbeck R."/>
        </authorList>
    </citation>
    <scope>NUCLEOTIDE SEQUENCE [LARGE SCALE GENOMIC DNA]</scope>
    <source>
        <strain evidence="3 4">DD27</strain>
    </source>
</reference>
<accession>A0A139PWE1</accession>
<sequence>MIEKIKKYGSNTLAWFGILQFLQPILPNENFQYICYQMSLLAVSLVITLLIALVHRFVQKYIFLSNTQKLKLEIYYDDIFNQKYDDYIRVIATDNDLTVDKAKISPKSVYSSFLNRINVATIEDVRRDANRIVTLQNDSSVYYLVKIASFDEKDKMVLEDLRDYFSILYDLCEYIENNAKGKKIVCPVLGGRISFQNATPTSSDRLNLMRLAFETYNFKREIDIVVVVNKDNTRPKKYAIV</sequence>
<name>A0A139PWE1_STROR</name>
<keyword evidence="1" id="KW-0812">Transmembrane</keyword>
<organism evidence="3 4">
    <name type="scientific">Streptococcus oralis</name>
    <dbReference type="NCBI Taxonomy" id="1303"/>
    <lineage>
        <taxon>Bacteria</taxon>
        <taxon>Bacillati</taxon>
        <taxon>Bacillota</taxon>
        <taxon>Bacilli</taxon>
        <taxon>Lactobacillales</taxon>
        <taxon>Streptococcaceae</taxon>
        <taxon>Streptococcus</taxon>
    </lineage>
</organism>
<feature type="domain" description="Thoeris protein ThsA Macro" evidence="2">
    <location>
        <begin position="132"/>
        <end position="223"/>
    </location>
</feature>
<keyword evidence="1" id="KW-0472">Membrane</keyword>
<dbReference type="RefSeq" id="WP_061428291.1">
    <property type="nucleotide sequence ID" value="NZ_KQ970236.1"/>
</dbReference>
<dbReference type="InterPro" id="IPR045535">
    <property type="entry name" value="ThsA_Macro"/>
</dbReference>